<protein>
    <submittedName>
        <fullName evidence="1">Uncharacterized protein</fullName>
    </submittedName>
</protein>
<comment type="caution">
    <text evidence="1">The sequence shown here is derived from an EMBL/GenBank/DDBJ whole genome shotgun (WGS) entry which is preliminary data.</text>
</comment>
<dbReference type="OrthoDB" id="1113659at2759"/>
<proteinExistence type="predicted"/>
<keyword evidence="2" id="KW-1185">Reference proteome</keyword>
<evidence type="ECO:0000313" key="2">
    <source>
        <dbReference type="Proteomes" id="UP000886595"/>
    </source>
</evidence>
<gene>
    <name evidence="1" type="ORF">Bca52824_024455</name>
</gene>
<name>A0A8X7VKN9_BRACI</name>
<dbReference type="Proteomes" id="UP000886595">
    <property type="component" value="Unassembled WGS sequence"/>
</dbReference>
<dbReference type="AlphaFoldDB" id="A0A8X7VKN9"/>
<accession>A0A8X7VKN9</accession>
<dbReference type="EMBL" id="JAAMPC010000005">
    <property type="protein sequence ID" value="KAG2312898.1"/>
    <property type="molecule type" value="Genomic_DNA"/>
</dbReference>
<sequence>MKQYKKSHLTKNGKKIAPSLSNKPLFNFIEETFVSACGVKTKAWTLPADEMDAALNGPVMDSANEDSDESDEFIHREFAHHIKNRMKVSVGSTRRCKLSYLRRRRQRLEHKLIKNRAPSVPRFNFIEETFVSACGVKTKAWMLPADEMDAALNEDSDESDEFLHTEFGCGYNPHEPVLSNSSAHHIKKVSVGSTLSYLRRRRRQRLAHKLIKNRAPSVSSFNFTEETFVSACGVKTKVLTLPAAEMDSALNGPVMDSALNEDDEDESDGILIERLGIGSKALKLCSR</sequence>
<reference evidence="1 2" key="1">
    <citation type="submission" date="2020-02" db="EMBL/GenBank/DDBJ databases">
        <authorList>
            <person name="Ma Q."/>
            <person name="Huang Y."/>
            <person name="Song X."/>
            <person name="Pei D."/>
        </authorList>
    </citation>
    <scope>NUCLEOTIDE SEQUENCE [LARGE SCALE GENOMIC DNA]</scope>
    <source>
        <strain evidence="1">Sxm20200214</strain>
        <tissue evidence="1">Leaf</tissue>
    </source>
</reference>
<organism evidence="1 2">
    <name type="scientific">Brassica carinata</name>
    <name type="common">Ethiopian mustard</name>
    <name type="synonym">Abyssinian cabbage</name>
    <dbReference type="NCBI Taxonomy" id="52824"/>
    <lineage>
        <taxon>Eukaryota</taxon>
        <taxon>Viridiplantae</taxon>
        <taxon>Streptophyta</taxon>
        <taxon>Embryophyta</taxon>
        <taxon>Tracheophyta</taxon>
        <taxon>Spermatophyta</taxon>
        <taxon>Magnoliopsida</taxon>
        <taxon>eudicotyledons</taxon>
        <taxon>Gunneridae</taxon>
        <taxon>Pentapetalae</taxon>
        <taxon>rosids</taxon>
        <taxon>malvids</taxon>
        <taxon>Brassicales</taxon>
        <taxon>Brassicaceae</taxon>
        <taxon>Brassiceae</taxon>
        <taxon>Brassica</taxon>
    </lineage>
</organism>
<evidence type="ECO:0000313" key="1">
    <source>
        <dbReference type="EMBL" id="KAG2312898.1"/>
    </source>
</evidence>